<proteinExistence type="predicted"/>
<keyword evidence="3" id="KW-1185">Reference proteome</keyword>
<comment type="caution">
    <text evidence="2">The sequence shown here is derived from an EMBL/GenBank/DDBJ whole genome shotgun (WGS) entry which is preliminary data.</text>
</comment>
<gene>
    <name evidence="2" type="ORF">KAF25_010822</name>
</gene>
<evidence type="ECO:0000313" key="2">
    <source>
        <dbReference type="EMBL" id="KAG5658641.1"/>
    </source>
</evidence>
<organism evidence="2 3">
    <name type="scientific">Fusarium avenaceum</name>
    <dbReference type="NCBI Taxonomy" id="40199"/>
    <lineage>
        <taxon>Eukaryota</taxon>
        <taxon>Fungi</taxon>
        <taxon>Dikarya</taxon>
        <taxon>Ascomycota</taxon>
        <taxon>Pezizomycotina</taxon>
        <taxon>Sordariomycetes</taxon>
        <taxon>Hypocreomycetidae</taxon>
        <taxon>Hypocreales</taxon>
        <taxon>Nectriaceae</taxon>
        <taxon>Fusarium</taxon>
        <taxon>Fusarium tricinctum species complex</taxon>
    </lineage>
</organism>
<dbReference type="Proteomes" id="UP000782241">
    <property type="component" value="Unassembled WGS sequence"/>
</dbReference>
<evidence type="ECO:0000256" key="1">
    <source>
        <dbReference type="SAM" id="MobiDB-lite"/>
    </source>
</evidence>
<feature type="region of interest" description="Disordered" evidence="1">
    <location>
        <begin position="313"/>
        <end position="351"/>
    </location>
</feature>
<reference evidence="2" key="1">
    <citation type="submission" date="2021-04" db="EMBL/GenBank/DDBJ databases">
        <title>Draft genome of Fusarium avenaceum strain F156N33, isolated from an atmospheric sample in Virginia.</title>
        <authorList>
            <person name="Yang S."/>
            <person name="Vinatzer B.A."/>
            <person name="Coleman J."/>
        </authorList>
    </citation>
    <scope>NUCLEOTIDE SEQUENCE</scope>
    <source>
        <strain evidence="2">F156N33</strain>
    </source>
</reference>
<dbReference type="AlphaFoldDB" id="A0A9P7GXY3"/>
<feature type="compositionally biased region" description="Basic residues" evidence="1">
    <location>
        <begin position="334"/>
        <end position="351"/>
    </location>
</feature>
<name>A0A9P7GXY3_9HYPO</name>
<feature type="compositionally biased region" description="Low complexity" evidence="1">
    <location>
        <begin position="257"/>
        <end position="268"/>
    </location>
</feature>
<evidence type="ECO:0000313" key="3">
    <source>
        <dbReference type="Proteomes" id="UP000782241"/>
    </source>
</evidence>
<accession>A0A9P7GXY3</accession>
<sequence>MNMSSLEDGSDIGSRIVSMINLGMKVHTIGVDMCRIIPVDELIHEKKLAFCEGIFAEIFEAAGFRREQARQCWDRMVNRLMNDEFLEATTITNYSGRTRSLCNNIEETLALQAKTDKIACMPASFLASVIAAIAFQKLRPQGGRMPPKGQREFTRMFGDMKAIQWLPIAIRVWERTEGCRFIIEIDQEVSEPVLRLETWEGRRMWIVTTRKSDPNIYEAIFRDVITPNARDEEVTKPIVVPSDVCERPLSSVENDELSPSKLSLPSTPNDKADNDTLRECACEMKELEKQLSSPERATVKGLSRVISEFADHADQKHQNVRSERNIKESERKLKTGRKGMGRTAPKTKKPFKKPFGVYERYEAL</sequence>
<dbReference type="EMBL" id="JAGPUO010000014">
    <property type="protein sequence ID" value="KAG5658641.1"/>
    <property type="molecule type" value="Genomic_DNA"/>
</dbReference>
<protein>
    <submittedName>
        <fullName evidence="2">Uncharacterized protein</fullName>
    </submittedName>
</protein>
<feature type="compositionally biased region" description="Basic and acidic residues" evidence="1">
    <location>
        <begin position="313"/>
        <end position="333"/>
    </location>
</feature>
<feature type="region of interest" description="Disordered" evidence="1">
    <location>
        <begin position="250"/>
        <end position="274"/>
    </location>
</feature>